<evidence type="ECO:0000256" key="13">
    <source>
        <dbReference type="HAMAP-Rule" id="MF_00184"/>
    </source>
</evidence>
<dbReference type="PROSITE" id="PS51880">
    <property type="entry name" value="TGS"/>
    <property type="match status" value="1"/>
</dbReference>
<evidence type="ECO:0000256" key="3">
    <source>
        <dbReference type="ARBA" id="ARBA00022555"/>
    </source>
</evidence>
<reference evidence="16" key="1">
    <citation type="submission" date="2022-12" db="EMBL/GenBank/DDBJ databases">
        <title>Marinomonas 15G1-11 sp. nov, isolated from marine algae.</title>
        <authorList>
            <person name="Butt M."/>
            <person name="Choi D.G."/>
            <person name="Kim J.M."/>
            <person name="Lee J.K."/>
            <person name="Baek J.H."/>
            <person name="Jeon C.O."/>
        </authorList>
    </citation>
    <scope>NUCLEOTIDE SEQUENCE</scope>
    <source>
        <strain evidence="16">15G1-11</strain>
    </source>
</reference>
<feature type="region of interest" description="Catalytic" evidence="13">
    <location>
        <begin position="243"/>
        <end position="534"/>
    </location>
</feature>
<keyword evidence="17" id="KW-1185">Reference proteome</keyword>
<evidence type="ECO:0000256" key="8">
    <source>
        <dbReference type="ARBA" id="ARBA00022840"/>
    </source>
</evidence>
<evidence type="ECO:0000256" key="12">
    <source>
        <dbReference type="ARBA" id="ARBA00049515"/>
    </source>
</evidence>
<feature type="binding site" evidence="13">
    <location>
        <position position="511"/>
    </location>
    <ligand>
        <name>Zn(2+)</name>
        <dbReference type="ChEBI" id="CHEBI:29105"/>
        <note>catalytic</note>
    </ligand>
</feature>
<dbReference type="InterPro" id="IPR004095">
    <property type="entry name" value="TGS"/>
</dbReference>
<dbReference type="InterPro" id="IPR012676">
    <property type="entry name" value="TGS-like"/>
</dbReference>
<keyword evidence="10 13" id="KW-0648">Protein biosynthesis</keyword>
<dbReference type="InterPro" id="IPR047246">
    <property type="entry name" value="ThrRS_anticodon"/>
</dbReference>
<evidence type="ECO:0000313" key="17">
    <source>
        <dbReference type="Proteomes" id="UP001149719"/>
    </source>
</evidence>
<evidence type="ECO:0000259" key="15">
    <source>
        <dbReference type="PROSITE" id="PS51880"/>
    </source>
</evidence>
<dbReference type="Pfam" id="PF07973">
    <property type="entry name" value="tRNA_SAD"/>
    <property type="match status" value="1"/>
</dbReference>
<dbReference type="Gene3D" id="3.40.50.800">
    <property type="entry name" value="Anticodon-binding domain"/>
    <property type="match status" value="1"/>
</dbReference>
<comment type="catalytic activity">
    <reaction evidence="12 13">
        <text>tRNA(Thr) + L-threonine + ATP = L-threonyl-tRNA(Thr) + AMP + diphosphate + H(+)</text>
        <dbReference type="Rhea" id="RHEA:24624"/>
        <dbReference type="Rhea" id="RHEA-COMP:9670"/>
        <dbReference type="Rhea" id="RHEA-COMP:9704"/>
        <dbReference type="ChEBI" id="CHEBI:15378"/>
        <dbReference type="ChEBI" id="CHEBI:30616"/>
        <dbReference type="ChEBI" id="CHEBI:33019"/>
        <dbReference type="ChEBI" id="CHEBI:57926"/>
        <dbReference type="ChEBI" id="CHEBI:78442"/>
        <dbReference type="ChEBI" id="CHEBI:78534"/>
        <dbReference type="ChEBI" id="CHEBI:456215"/>
        <dbReference type="EC" id="6.1.1.3"/>
    </reaction>
</comment>
<evidence type="ECO:0000313" key="16">
    <source>
        <dbReference type="EMBL" id="MCZ2722431.1"/>
    </source>
</evidence>
<name>A0ABT4JVZ6_9GAMM</name>
<dbReference type="CDD" id="cd01667">
    <property type="entry name" value="TGS_ThrRS"/>
    <property type="match status" value="1"/>
</dbReference>
<keyword evidence="11 13" id="KW-0030">Aminoacyl-tRNA synthetase</keyword>
<evidence type="ECO:0000256" key="6">
    <source>
        <dbReference type="ARBA" id="ARBA00022741"/>
    </source>
</evidence>
<dbReference type="SUPFAM" id="SSF55186">
    <property type="entry name" value="ThrRS/AlaRS common domain"/>
    <property type="match status" value="1"/>
</dbReference>
<keyword evidence="4 13" id="KW-0436">Ligase</keyword>
<keyword evidence="3 13" id="KW-0820">tRNA-binding</keyword>
<dbReference type="GO" id="GO:0004829">
    <property type="term" value="F:threonine-tRNA ligase activity"/>
    <property type="evidence" value="ECO:0007669"/>
    <property type="project" value="UniProtKB-EC"/>
</dbReference>
<comment type="caution">
    <text evidence="16">The sequence shown here is derived from an EMBL/GenBank/DDBJ whole genome shotgun (WGS) entry which is preliminary data.</text>
</comment>
<gene>
    <name evidence="13 16" type="primary">thrS</name>
    <name evidence="16" type="ORF">O1D97_12625</name>
</gene>
<evidence type="ECO:0000256" key="10">
    <source>
        <dbReference type="ARBA" id="ARBA00022917"/>
    </source>
</evidence>
<dbReference type="NCBIfam" id="TIGR00418">
    <property type="entry name" value="thrS"/>
    <property type="match status" value="1"/>
</dbReference>
<evidence type="ECO:0000256" key="2">
    <source>
        <dbReference type="ARBA" id="ARBA00022490"/>
    </source>
</evidence>
<dbReference type="Gene3D" id="3.30.930.10">
    <property type="entry name" value="Bira Bifunctional Protein, Domain 2"/>
    <property type="match status" value="1"/>
</dbReference>
<dbReference type="InterPro" id="IPR045864">
    <property type="entry name" value="aa-tRNA-synth_II/BPL/LPL"/>
</dbReference>
<keyword evidence="6 13" id="KW-0547">Nucleotide-binding</keyword>
<keyword evidence="7 13" id="KW-0862">Zinc</keyword>
<evidence type="ECO:0000256" key="5">
    <source>
        <dbReference type="ARBA" id="ARBA00022723"/>
    </source>
</evidence>
<organism evidence="16 17">
    <name type="scientific">Marinomonas phaeophyticola</name>
    <dbReference type="NCBI Taxonomy" id="3004091"/>
    <lineage>
        <taxon>Bacteria</taxon>
        <taxon>Pseudomonadati</taxon>
        <taxon>Pseudomonadota</taxon>
        <taxon>Gammaproteobacteria</taxon>
        <taxon>Oceanospirillales</taxon>
        <taxon>Oceanospirillaceae</taxon>
        <taxon>Marinomonas</taxon>
    </lineage>
</organism>
<sequence length="645" mass="74100">MPEITLPDGSKRSFPNPVTVMQVAEDIGPGLAKATVAGRVNGVLVDACELIETDSELSLVTGKDEDGLEIIRHSFAHLIGHAVKQLYPTAKMAIGPTIDNGFYYDVAYERPFTNEDMAAIEKRMQELVKKDYDVVKVMTPIQDARTQFVEREEDYKVALIDGMDESVTHVGLYNHEEYMDMCRGPHVPNTKVLRHFKLMKLAGAYWRGDSNNEMLQRIYGTAWNDKKELKAYLTRLEEAEKRDHRKLGKKLDLFHVQEEAPGMVFWHPKGWTLYQVIEQYLRVKQRENAYHEIKTPQIVDRVLWEKSGHWGKFNSGMFTTHSENRDYAIKPMNCPCHIQVFNQGLKSYRDLPLRFAEFGSCHRNEPSGSLHGIMRVRNFVQDDGHIFVMEDQLQEEVSEFIRLLHEVYEDFGFTDIIYRLSTRPEQRVGSDEVWDKSEKALADALNAANLDWQELPGEGAFYGPKIEFSLKDAIGRVWQCGTIQADFSMPGRLSAQFVSEDGSRQTPVMLHRAIVGSLERFIGILIEETEGSFPAWLAPEQVVIMNITDRQADFCEDLAKRFNSNGFRAKLDLRNEKIGFKIREHTIQRVPYLIVVGDKEVEQQQVAVRTRTGEDLGVMSVTDFEELLRKEVARRSRKQELEISL</sequence>
<comment type="cofactor">
    <cofactor evidence="13">
        <name>Zn(2+)</name>
        <dbReference type="ChEBI" id="CHEBI:29105"/>
    </cofactor>
    <text evidence="13">Binds 1 zinc ion per subunit.</text>
</comment>
<comment type="similarity">
    <text evidence="1 13">Belongs to the class-II aminoacyl-tRNA synthetase family.</text>
</comment>
<protein>
    <recommendedName>
        <fullName evidence="13">Threonine--tRNA ligase</fullName>
        <ecNumber evidence="13">6.1.1.3</ecNumber>
    </recommendedName>
    <alternativeName>
        <fullName evidence="13">Threonyl-tRNA synthetase</fullName>
        <shortName evidence="13">ThrRS</shortName>
    </alternativeName>
</protein>
<dbReference type="SUPFAM" id="SSF52954">
    <property type="entry name" value="Class II aaRS ABD-related"/>
    <property type="match status" value="1"/>
</dbReference>
<dbReference type="InterPro" id="IPR012675">
    <property type="entry name" value="Beta-grasp_dom_sf"/>
</dbReference>
<dbReference type="PRINTS" id="PR01047">
    <property type="entry name" value="TRNASYNTHTHR"/>
</dbReference>
<dbReference type="InterPro" id="IPR002320">
    <property type="entry name" value="Thr-tRNA-ligase_IIa"/>
</dbReference>
<keyword evidence="9 13" id="KW-0694">RNA-binding</keyword>
<keyword evidence="2 13" id="KW-0963">Cytoplasm</keyword>
<dbReference type="InterPro" id="IPR002314">
    <property type="entry name" value="aa-tRNA-synt_IIb"/>
</dbReference>
<dbReference type="RefSeq" id="WP_269126053.1">
    <property type="nucleotide sequence ID" value="NZ_JAPUBN010000017.1"/>
</dbReference>
<dbReference type="SMART" id="SM00863">
    <property type="entry name" value="tRNA_SAD"/>
    <property type="match status" value="1"/>
</dbReference>
<dbReference type="Gene3D" id="3.30.980.10">
    <property type="entry name" value="Threonyl-trna Synthetase, Chain A, domain 2"/>
    <property type="match status" value="1"/>
</dbReference>
<proteinExistence type="inferred from homology"/>
<feature type="domain" description="Aminoacyl-transfer RNA synthetases class-II family profile" evidence="14">
    <location>
        <begin position="243"/>
        <end position="534"/>
    </location>
</feature>
<dbReference type="PANTHER" id="PTHR11451:SF44">
    <property type="entry name" value="THREONINE--TRNA LIGASE, CHLOROPLASTIC_MITOCHONDRIAL 2"/>
    <property type="match status" value="1"/>
</dbReference>
<dbReference type="PANTHER" id="PTHR11451">
    <property type="entry name" value="THREONINE-TRNA LIGASE"/>
    <property type="match status" value="1"/>
</dbReference>
<dbReference type="InterPro" id="IPR033728">
    <property type="entry name" value="ThrRS_core"/>
</dbReference>
<dbReference type="InterPro" id="IPR018163">
    <property type="entry name" value="Thr/Ala-tRNA-synth_IIc_edit"/>
</dbReference>
<feature type="binding site" evidence="13">
    <location>
        <position position="334"/>
    </location>
    <ligand>
        <name>Zn(2+)</name>
        <dbReference type="ChEBI" id="CHEBI:29105"/>
        <note>catalytic</note>
    </ligand>
</feature>
<dbReference type="Proteomes" id="UP001149719">
    <property type="component" value="Unassembled WGS sequence"/>
</dbReference>
<dbReference type="InterPro" id="IPR006195">
    <property type="entry name" value="aa-tRNA-synth_II"/>
</dbReference>
<dbReference type="Pfam" id="PF00587">
    <property type="entry name" value="tRNA-synt_2b"/>
    <property type="match status" value="1"/>
</dbReference>
<evidence type="ECO:0000256" key="1">
    <source>
        <dbReference type="ARBA" id="ARBA00008226"/>
    </source>
</evidence>
<dbReference type="InterPro" id="IPR004154">
    <property type="entry name" value="Anticodon-bd"/>
</dbReference>
<dbReference type="HAMAP" id="MF_00184">
    <property type="entry name" value="Thr_tRNA_synth"/>
    <property type="match status" value="1"/>
</dbReference>
<keyword evidence="5 13" id="KW-0479">Metal-binding</keyword>
<evidence type="ECO:0000256" key="11">
    <source>
        <dbReference type="ARBA" id="ARBA00023146"/>
    </source>
</evidence>
<comment type="subcellular location">
    <subcellularLocation>
        <location evidence="13">Cytoplasm</location>
    </subcellularLocation>
</comment>
<dbReference type="Pfam" id="PF03129">
    <property type="entry name" value="HGTP_anticodon"/>
    <property type="match status" value="1"/>
</dbReference>
<dbReference type="CDD" id="cd00860">
    <property type="entry name" value="ThrRS_anticodon"/>
    <property type="match status" value="1"/>
</dbReference>
<dbReference type="EMBL" id="JAPUBN010000017">
    <property type="protein sequence ID" value="MCZ2722431.1"/>
    <property type="molecule type" value="Genomic_DNA"/>
</dbReference>
<dbReference type="Pfam" id="PF02824">
    <property type="entry name" value="TGS"/>
    <property type="match status" value="1"/>
</dbReference>
<feature type="domain" description="TGS" evidence="15">
    <location>
        <begin position="1"/>
        <end position="61"/>
    </location>
</feature>
<evidence type="ECO:0000256" key="7">
    <source>
        <dbReference type="ARBA" id="ARBA00022833"/>
    </source>
</evidence>
<accession>A0ABT4JVZ6</accession>
<dbReference type="CDD" id="cd00771">
    <property type="entry name" value="ThrRS_core"/>
    <property type="match status" value="1"/>
</dbReference>
<dbReference type="InterPro" id="IPR012947">
    <property type="entry name" value="tRNA_SAD"/>
</dbReference>
<evidence type="ECO:0000256" key="4">
    <source>
        <dbReference type="ARBA" id="ARBA00022598"/>
    </source>
</evidence>
<comment type="subunit">
    <text evidence="13">Homodimer.</text>
</comment>
<dbReference type="InterPro" id="IPR036621">
    <property type="entry name" value="Anticodon-bd_dom_sf"/>
</dbReference>
<dbReference type="SUPFAM" id="SSF55681">
    <property type="entry name" value="Class II aaRS and biotin synthetases"/>
    <property type="match status" value="1"/>
</dbReference>
<dbReference type="EC" id="6.1.1.3" evidence="13"/>
<dbReference type="PROSITE" id="PS50862">
    <property type="entry name" value="AA_TRNA_LIGASE_II"/>
    <property type="match status" value="1"/>
</dbReference>
<evidence type="ECO:0000259" key="14">
    <source>
        <dbReference type="PROSITE" id="PS50862"/>
    </source>
</evidence>
<feature type="binding site" evidence="13">
    <location>
        <position position="385"/>
    </location>
    <ligand>
        <name>Zn(2+)</name>
        <dbReference type="ChEBI" id="CHEBI:29105"/>
        <note>catalytic</note>
    </ligand>
</feature>
<dbReference type="Gene3D" id="3.10.20.30">
    <property type="match status" value="1"/>
</dbReference>
<dbReference type="Gene3D" id="3.30.54.20">
    <property type="match status" value="1"/>
</dbReference>
<dbReference type="SUPFAM" id="SSF81271">
    <property type="entry name" value="TGS-like"/>
    <property type="match status" value="1"/>
</dbReference>
<keyword evidence="8 13" id="KW-0067">ATP-binding</keyword>
<evidence type="ECO:0000256" key="9">
    <source>
        <dbReference type="ARBA" id="ARBA00022884"/>
    </source>
</evidence>